<dbReference type="RefSeq" id="WP_046290105.1">
    <property type="nucleotide sequence ID" value="NZ_CP011253.3"/>
</dbReference>
<proteinExistence type="inferred from homology"/>
<dbReference type="Pfam" id="PF05378">
    <property type="entry name" value="Hydant_A_N"/>
    <property type="match status" value="1"/>
</dbReference>
<dbReference type="Pfam" id="PF01968">
    <property type="entry name" value="Hydantoinase_A"/>
    <property type="match status" value="1"/>
</dbReference>
<dbReference type="InterPro" id="IPR002821">
    <property type="entry name" value="Hydantoinase_A"/>
</dbReference>
<feature type="domain" description="Hydantoinase/oxoprolinase N-terminal" evidence="4">
    <location>
        <begin position="24"/>
        <end position="202"/>
    </location>
</feature>
<keyword evidence="7" id="KW-1185">Reference proteome</keyword>
<dbReference type="KEGG" id="pox:MB84_03450"/>
<evidence type="ECO:0000259" key="5">
    <source>
        <dbReference type="Pfam" id="PF19278"/>
    </source>
</evidence>
<dbReference type="InterPro" id="IPR008040">
    <property type="entry name" value="Hydant_A_N"/>
</dbReference>
<comment type="similarity">
    <text evidence="1">Belongs to the oxoprolinase family.</text>
</comment>
<feature type="domain" description="Hydantoinase B/oxoprolinase" evidence="3">
    <location>
        <begin position="709"/>
        <end position="1223"/>
    </location>
</feature>
<dbReference type="InterPro" id="IPR045079">
    <property type="entry name" value="Oxoprolinase-like"/>
</dbReference>
<dbReference type="EMBL" id="CP011253">
    <property type="protein sequence ID" value="AKC68718.1"/>
    <property type="molecule type" value="Genomic_DNA"/>
</dbReference>
<dbReference type="PANTHER" id="PTHR11365">
    <property type="entry name" value="5-OXOPROLINASE RELATED"/>
    <property type="match status" value="1"/>
</dbReference>
<dbReference type="Proteomes" id="UP000035050">
    <property type="component" value="Chromosome"/>
</dbReference>
<dbReference type="OrthoDB" id="9768323at2"/>
<dbReference type="PATRIC" id="fig|573737.6.peg.1469"/>
<evidence type="ECO:0000313" key="6">
    <source>
        <dbReference type="EMBL" id="AKC68718.1"/>
    </source>
</evidence>
<name>A0A0E3U5M1_9BURK</name>
<dbReference type="GO" id="GO:0005829">
    <property type="term" value="C:cytosol"/>
    <property type="evidence" value="ECO:0007669"/>
    <property type="project" value="TreeGrafter"/>
</dbReference>
<reference evidence="6" key="1">
    <citation type="submission" date="2016-06" db="EMBL/GenBank/DDBJ databases">
        <title>Pandoraea oxalativorans DSM 23570 Genome Sequencing.</title>
        <authorList>
            <person name="Ee R."/>
            <person name="Lim Y.-L."/>
            <person name="Yong D."/>
            <person name="Yin W.-F."/>
            <person name="Chan K.-G."/>
        </authorList>
    </citation>
    <scope>NUCLEOTIDE SEQUENCE</scope>
    <source>
        <strain evidence="6">DSM 23570</strain>
    </source>
</reference>
<evidence type="ECO:0000256" key="1">
    <source>
        <dbReference type="ARBA" id="ARBA00010403"/>
    </source>
</evidence>
<protein>
    <submittedName>
        <fullName evidence="6">5-oxoprolinase</fullName>
    </submittedName>
</protein>
<dbReference type="InterPro" id="IPR049517">
    <property type="entry name" value="ACX-like_C"/>
</dbReference>
<evidence type="ECO:0000259" key="3">
    <source>
        <dbReference type="Pfam" id="PF02538"/>
    </source>
</evidence>
<feature type="domain" description="Acetophenone carboxylase-like C-terminal" evidence="5">
    <location>
        <begin position="526"/>
        <end position="684"/>
    </location>
</feature>
<evidence type="ECO:0000259" key="2">
    <source>
        <dbReference type="Pfam" id="PF01968"/>
    </source>
</evidence>
<dbReference type="PANTHER" id="PTHR11365:SF23">
    <property type="entry name" value="HYPOTHETICAL 5-OXOPROLINASE (EUROFUNG)-RELATED"/>
    <property type="match status" value="1"/>
</dbReference>
<dbReference type="Pfam" id="PF02538">
    <property type="entry name" value="Hydantoinase_B"/>
    <property type="match status" value="1"/>
</dbReference>
<dbReference type="AlphaFoldDB" id="A0A0E3U5M1"/>
<evidence type="ECO:0000313" key="7">
    <source>
        <dbReference type="Proteomes" id="UP000035050"/>
    </source>
</evidence>
<dbReference type="HOGENOM" id="CLU_002157_0_0_4"/>
<sequence>MTNALTPSAQNRAPAHQTASRWQFWIDRGGTFTDIVARRPDGTLVTRKLLSENPEQYRDAAVAGIRHLLGLSAGEPITPDLVDMVKMGTTVATNALLERKGEPLALVTTHGFRDALRIAYQNRPRLFDLDIALPEALYADVVEIDERVGAHGDVVRELDVVAARSALEALYAKGIRAIAIVLMHGYRYQTHEKTLAAMARDIGFTQVSVSHEVSPLMKLVSRGDTTVVDAYLSPILRRYVEQVAKEMPGVNLQFMQSSGGLTRADNFQGKDAILSGPAGGIVGMVRASSAAGFERVIGFDMGGTSTDVSHYNGEFERVFETQVAGVRMRAPMMSIHTVAAGGGSVLSFDGTRLRVGPESAGANPGPAAYRRGGPLAVTDCNVMLGKIQPAHFPKVFGPHANEPLDRDVVVAKFTALADEIEKATGRRQTPEALAEGFLDIAIGAMANAIKKISVQRGHDVSRYVLTTFGGAGGQHACGVADALGMTKVFAHPLAGVLSAYGMGLADQTAMRERMIEAPLADDGLVALEDALGALADDAVNALLSQGVPPSRIETVRRVHVRYAGTDSAIAVPFGSVAQMRDAFEAAYRQRYSFLMDGAALIVEVASVEAIGLSDAPVDIAPLEARTSGAPQAIDRVKLYAAGTWHDAALFERDTLLAGDTLDGPAIVAEKSGTTVVEPGWQAQMTGQGNLVLTRVVPRETQRGLGTQADPVRLEIFNNLFMSIAEQMGLRLQNTAYSVNIKERLDFSCALFDRDGNLIANAPHMPVHLGSMGESIKTVIERNRGRMREGDVFMLNDPYHGGTHLPDVTVITPVFVKDDDGASGARAAEPLFYVGSRGHHADIGGITPGSMPPDSTHVEEEGVLIDNWQLVAAGELRDRETRELLGGARYSARNVDQNMADLRAQVAANQKGVDELRRMVNDFGRDVVLAYMGHVQDNAEAAVRRVIGALGDGHYRYPLDNGAVIDVTIRVDRASRSATIDFTGTSAQLPNNFNAPRAVCMAAVLYVFRTLVDDDIPLNAGCLKPLTVIVPQGSMLNPVYPAAVVSGNVETSSAITNALYGALGSVASSQGTMNNFTFGNETYQYYETISGGSGAGNGFNGSDAVQTHMTNSRLTDPEVLEWRYPVRLESHRIRVGSGGSGRWQGGNGAVRRIRFLTPMTASILSNNRVHAPFGAQGGGTGALGANYVERVDGSREELAHIGRTQMQPGDIFVVETPGGGGFGKM</sequence>
<organism evidence="6 7">
    <name type="scientific">Pandoraea oxalativorans</name>
    <dbReference type="NCBI Taxonomy" id="573737"/>
    <lineage>
        <taxon>Bacteria</taxon>
        <taxon>Pseudomonadati</taxon>
        <taxon>Pseudomonadota</taxon>
        <taxon>Betaproteobacteria</taxon>
        <taxon>Burkholderiales</taxon>
        <taxon>Burkholderiaceae</taxon>
        <taxon>Pandoraea</taxon>
    </lineage>
</organism>
<dbReference type="GO" id="GO:0017168">
    <property type="term" value="F:5-oxoprolinase (ATP-hydrolyzing) activity"/>
    <property type="evidence" value="ECO:0007669"/>
    <property type="project" value="TreeGrafter"/>
</dbReference>
<feature type="domain" description="Hydantoinase A/oxoprolinase" evidence="2">
    <location>
        <begin position="222"/>
        <end position="509"/>
    </location>
</feature>
<evidence type="ECO:0000259" key="4">
    <source>
        <dbReference type="Pfam" id="PF05378"/>
    </source>
</evidence>
<dbReference type="GO" id="GO:0006749">
    <property type="term" value="P:glutathione metabolic process"/>
    <property type="evidence" value="ECO:0007669"/>
    <property type="project" value="TreeGrafter"/>
</dbReference>
<gene>
    <name evidence="6" type="ORF">MB84_03450</name>
</gene>
<dbReference type="Pfam" id="PF19278">
    <property type="entry name" value="Hydant_A_C"/>
    <property type="match status" value="1"/>
</dbReference>
<accession>A0A0E3U5M1</accession>
<dbReference type="InterPro" id="IPR003692">
    <property type="entry name" value="Hydantoinase_B"/>
</dbReference>